<dbReference type="GO" id="GO:0005737">
    <property type="term" value="C:cytoplasm"/>
    <property type="evidence" value="ECO:0007669"/>
    <property type="project" value="TreeGrafter"/>
</dbReference>
<dbReference type="GO" id="GO:0008803">
    <property type="term" value="F:bis(5'-nucleosyl)-tetraphosphatase (symmetrical) activity"/>
    <property type="evidence" value="ECO:0007669"/>
    <property type="project" value="TreeGrafter"/>
</dbReference>
<evidence type="ECO:0000313" key="2">
    <source>
        <dbReference type="EMBL" id="ATX66792.1"/>
    </source>
</evidence>
<dbReference type="SUPFAM" id="SSF56300">
    <property type="entry name" value="Metallo-dependent phosphatases"/>
    <property type="match status" value="1"/>
</dbReference>
<dbReference type="InterPro" id="IPR029052">
    <property type="entry name" value="Metallo-depent_PP-like"/>
</dbReference>
<proteinExistence type="predicted"/>
<protein>
    <submittedName>
        <fullName evidence="2">Serine/threonine protein phosphatase</fullName>
    </submittedName>
</protein>
<dbReference type="EMBL" id="CP024899">
    <property type="protein sequence ID" value="ATX66792.1"/>
    <property type="molecule type" value="Genomic_DNA"/>
</dbReference>
<dbReference type="GO" id="GO:0016791">
    <property type="term" value="F:phosphatase activity"/>
    <property type="evidence" value="ECO:0007669"/>
    <property type="project" value="TreeGrafter"/>
</dbReference>
<dbReference type="RefSeq" id="WP_071482215.1">
    <property type="nucleotide sequence ID" value="NZ_CP024899.1"/>
</dbReference>
<dbReference type="GO" id="GO:0110154">
    <property type="term" value="P:RNA decapping"/>
    <property type="evidence" value="ECO:0007669"/>
    <property type="project" value="TreeGrafter"/>
</dbReference>
<dbReference type="KEGG" id="rbg:BG454_13980"/>
<dbReference type="PANTHER" id="PTHR42850:SF4">
    <property type="entry name" value="ZINC-DEPENDENT ENDOPOLYPHOSPHATASE"/>
    <property type="match status" value="1"/>
</dbReference>
<dbReference type="InterPro" id="IPR004843">
    <property type="entry name" value="Calcineurin-like_PHP"/>
</dbReference>
<feature type="domain" description="Calcineurin-like phosphoesterase" evidence="1">
    <location>
        <begin position="1"/>
        <end position="198"/>
    </location>
</feature>
<dbReference type="Proteomes" id="UP000228948">
    <property type="component" value="Chromosome"/>
</dbReference>
<dbReference type="InterPro" id="IPR050126">
    <property type="entry name" value="Ap4A_hydrolase"/>
</dbReference>
<sequence length="245" mass="27364">MRSYAIGDIHGQLALLQQAHRWIEADQKRCGDPDAPIIHLGDLVDRGPDSAGVVTYLRKGQQGGAPWVVLKGNHDRLFEKFLTDPGWHDPHMRAGVTYLHPAIGGAETLMSYGLFRPTAFHIKRAREQVLDVIAPEDIAFLQNLPLYHSHADVLHVHAGIRPGVPLAQQDEQDLVWIRDPFLMDTRDHGQLVVHGHTAIHAPTHYRNRVNIDSRAGYGGPLTAIVIEHRQVWVLTDSGRVPLAPR</sequence>
<dbReference type="OrthoDB" id="9807890at2"/>
<keyword evidence="3" id="KW-1185">Reference proteome</keyword>
<dbReference type="AlphaFoldDB" id="A0A2K8KBH5"/>
<name>A0A2K8KBH5_9RHOB</name>
<dbReference type="Pfam" id="PF00149">
    <property type="entry name" value="Metallophos"/>
    <property type="match status" value="1"/>
</dbReference>
<evidence type="ECO:0000313" key="3">
    <source>
        <dbReference type="Proteomes" id="UP000228948"/>
    </source>
</evidence>
<dbReference type="PANTHER" id="PTHR42850">
    <property type="entry name" value="METALLOPHOSPHOESTERASE"/>
    <property type="match status" value="1"/>
</dbReference>
<gene>
    <name evidence="2" type="ORF">BG454_13980</name>
</gene>
<reference evidence="2 3" key="1">
    <citation type="submission" date="2017-11" db="EMBL/GenBank/DDBJ databases">
        <title>Revised Sequence and Annotation of the Rhodobaca barguzinensis strain alga05 Genome.</title>
        <authorList>
            <person name="Kopejtka K."/>
            <person name="Tomasch J.M."/>
            <person name="Bunk B."/>
            <person name="Koblizek M."/>
        </authorList>
    </citation>
    <scope>NUCLEOTIDE SEQUENCE [LARGE SCALE GENOMIC DNA]</scope>
    <source>
        <strain evidence="3">alga05</strain>
    </source>
</reference>
<evidence type="ECO:0000259" key="1">
    <source>
        <dbReference type="Pfam" id="PF00149"/>
    </source>
</evidence>
<organism evidence="2 3">
    <name type="scientific">Roseinatronobacter bogoriensis subsp. barguzinensis</name>
    <dbReference type="NCBI Taxonomy" id="441209"/>
    <lineage>
        <taxon>Bacteria</taxon>
        <taxon>Pseudomonadati</taxon>
        <taxon>Pseudomonadota</taxon>
        <taxon>Alphaproteobacteria</taxon>
        <taxon>Rhodobacterales</taxon>
        <taxon>Paracoccaceae</taxon>
        <taxon>Roseinatronobacter</taxon>
    </lineage>
</organism>
<dbReference type="STRING" id="441209.GCA_001870665_02579"/>
<accession>A0A2K8KBH5</accession>
<dbReference type="Gene3D" id="3.60.21.10">
    <property type="match status" value="1"/>
</dbReference>